<evidence type="ECO:0000313" key="3">
    <source>
        <dbReference type="EMBL" id="OWP05413.1"/>
    </source>
</evidence>
<dbReference type="AlphaFoldDB" id="A0A218ZCZ6"/>
<comment type="caution">
    <text evidence="3">The sequence shown here is derived from an EMBL/GenBank/DDBJ whole genome shotgun (WGS) entry which is preliminary data.</text>
</comment>
<dbReference type="InterPro" id="IPR027443">
    <property type="entry name" value="IPNS-like_sf"/>
</dbReference>
<organism evidence="3 4">
    <name type="scientific">Diplocarpon coronariae</name>
    <dbReference type="NCBI Taxonomy" id="2795749"/>
    <lineage>
        <taxon>Eukaryota</taxon>
        <taxon>Fungi</taxon>
        <taxon>Dikarya</taxon>
        <taxon>Ascomycota</taxon>
        <taxon>Pezizomycotina</taxon>
        <taxon>Leotiomycetes</taxon>
        <taxon>Helotiales</taxon>
        <taxon>Drepanopezizaceae</taxon>
        <taxon>Diplocarpon</taxon>
    </lineage>
</organism>
<dbReference type="STRING" id="503106.A0A218ZCZ6"/>
<proteinExistence type="inferred from homology"/>
<dbReference type="Pfam" id="PF03171">
    <property type="entry name" value="2OG-FeII_Oxy"/>
    <property type="match status" value="1"/>
</dbReference>
<dbReference type="Proteomes" id="UP000242519">
    <property type="component" value="Unassembled WGS sequence"/>
</dbReference>
<evidence type="ECO:0000259" key="2">
    <source>
        <dbReference type="Pfam" id="PF03171"/>
    </source>
</evidence>
<dbReference type="Gene3D" id="2.60.120.330">
    <property type="entry name" value="B-lactam Antibiotic, Isopenicillin N Synthase, Chain"/>
    <property type="match status" value="1"/>
</dbReference>
<reference evidence="3 4" key="1">
    <citation type="submission" date="2017-04" db="EMBL/GenBank/DDBJ databases">
        <title>Draft genome sequence of Marssonina coronaria NL1: causal agent of apple blotch.</title>
        <authorList>
            <person name="Cheng Q."/>
        </authorList>
    </citation>
    <scope>NUCLEOTIDE SEQUENCE [LARGE SCALE GENOMIC DNA]</scope>
    <source>
        <strain evidence="3 4">NL1</strain>
    </source>
</reference>
<comment type="similarity">
    <text evidence="1">Belongs to the iron/ascorbate-dependent oxidoreductase family.</text>
</comment>
<evidence type="ECO:0000256" key="1">
    <source>
        <dbReference type="ARBA" id="ARBA00008056"/>
    </source>
</evidence>
<dbReference type="InterPro" id="IPR044861">
    <property type="entry name" value="IPNS-like_FE2OG_OXY"/>
</dbReference>
<dbReference type="SUPFAM" id="SSF51197">
    <property type="entry name" value="Clavaminate synthase-like"/>
    <property type="match status" value="1"/>
</dbReference>
<sequence>MASMESLADSIESMKERGIPVANLSVISLAKLHAKNPAELALLEEESSSTGFFYLDMRGDPGGDCVLAHLPGVFAVEEQYFSQSEESKTQDVRHDIKASQDLGWKLLPGGESFEVGIPEWPQPDFYLLTTYQLSRDEVVLLGASNPNLPRLFKDEWDKIAEFNAGCDEVCLTLLSSLSEGFMMHHRIDQPSDTGLKMVLHPSLAKVADAGDGVHTDGGTITLLFYTQWGIRAYLPIEKSWAFLPPLEGCALINVANSLRRWSGGKFHSPKHGVTQPFDGARKRYYLSYFLRPQTSLLERWKSAE</sequence>
<name>A0A218ZCZ6_9HELO</name>
<dbReference type="InParanoid" id="A0A218ZCZ6"/>
<evidence type="ECO:0000313" key="4">
    <source>
        <dbReference type="Proteomes" id="UP000242519"/>
    </source>
</evidence>
<accession>A0A218ZCZ6</accession>
<dbReference type="PANTHER" id="PTHR47990">
    <property type="entry name" value="2-OXOGLUTARATE (2OG) AND FE(II)-DEPENDENT OXYGENASE SUPERFAMILY PROTEIN-RELATED"/>
    <property type="match status" value="1"/>
</dbReference>
<keyword evidence="4" id="KW-1185">Reference proteome</keyword>
<dbReference type="EMBL" id="MZNU01000075">
    <property type="protein sequence ID" value="OWP05413.1"/>
    <property type="molecule type" value="Genomic_DNA"/>
</dbReference>
<gene>
    <name evidence="3" type="ORF">B2J93_8356</name>
</gene>
<dbReference type="InterPro" id="IPR050231">
    <property type="entry name" value="Iron_ascorbate_oxido_reductase"/>
</dbReference>
<feature type="domain" description="Isopenicillin N synthase-like Fe(2+) 2OG dioxygenase" evidence="2">
    <location>
        <begin position="209"/>
        <end position="292"/>
    </location>
</feature>
<protein>
    <recommendedName>
        <fullName evidence="2">Isopenicillin N synthase-like Fe(2+) 2OG dioxygenase domain-containing protein</fullName>
    </recommendedName>
</protein>
<dbReference type="OrthoDB" id="288590at2759"/>